<sequence length="49" mass="6000">MFKAFNSIKEILLVFYQVLFVEAKERYEITEFYLEKCGHNKKVRNLIKK</sequence>
<accession>F2NSH0</accession>
<dbReference type="RefSeq" id="WP_013701887.1">
    <property type="nucleotide sequence ID" value="NC_015385.1"/>
</dbReference>
<dbReference type="KEGG" id="tsu:Tresu_1714"/>
<reference evidence="2" key="2">
    <citation type="submission" date="2011-04" db="EMBL/GenBank/DDBJ databases">
        <title>The complete genome of chromosome of Treponema succinifaciens DSM 2489.</title>
        <authorList>
            <person name="Lucas S."/>
            <person name="Copeland A."/>
            <person name="Lapidus A."/>
            <person name="Bruce D."/>
            <person name="Goodwin L."/>
            <person name="Pitluck S."/>
            <person name="Peters L."/>
            <person name="Kyrpides N."/>
            <person name="Mavromatis K."/>
            <person name="Ivanova N."/>
            <person name="Ovchinnikova G."/>
            <person name="Teshima H."/>
            <person name="Detter J.C."/>
            <person name="Tapia R."/>
            <person name="Han C."/>
            <person name="Land M."/>
            <person name="Hauser L."/>
            <person name="Markowitz V."/>
            <person name="Cheng J.-F."/>
            <person name="Hugenholtz P."/>
            <person name="Woyke T."/>
            <person name="Wu D."/>
            <person name="Gronow S."/>
            <person name="Wellnitz S."/>
            <person name="Brambilla E."/>
            <person name="Klenk H.-P."/>
            <person name="Eisen J.A."/>
        </authorList>
    </citation>
    <scope>NUCLEOTIDE SEQUENCE [LARGE SCALE GENOMIC DNA]</scope>
    <source>
        <strain evidence="2">ATCC 33096 / DSM 2489 / 6091</strain>
    </source>
</reference>
<evidence type="ECO:0000313" key="2">
    <source>
        <dbReference type="Proteomes" id="UP000006852"/>
    </source>
</evidence>
<dbReference type="HOGENOM" id="CLU_3141919_0_0_12"/>
<organism evidence="1 2">
    <name type="scientific">Treponema succinifaciens (strain ATCC 33096 / DSM 2489 / 6091)</name>
    <dbReference type="NCBI Taxonomy" id="869209"/>
    <lineage>
        <taxon>Bacteria</taxon>
        <taxon>Pseudomonadati</taxon>
        <taxon>Spirochaetota</taxon>
        <taxon>Spirochaetia</taxon>
        <taxon>Spirochaetales</taxon>
        <taxon>Treponemataceae</taxon>
        <taxon>Treponema</taxon>
    </lineage>
</organism>
<name>F2NSH0_TRES6</name>
<dbReference type="STRING" id="869209.Tresu_1714"/>
<protein>
    <submittedName>
        <fullName evidence="1">Uncharacterized protein</fullName>
    </submittedName>
</protein>
<dbReference type="GeneID" id="302999967"/>
<keyword evidence="2" id="KW-1185">Reference proteome</keyword>
<gene>
    <name evidence="1" type="ordered locus">Tresu_1714</name>
</gene>
<reference evidence="1 2" key="1">
    <citation type="journal article" date="2011" name="Stand. Genomic Sci.">
        <title>Complete genome sequence of Treponema succinifaciens type strain (6091).</title>
        <authorList>
            <person name="Han C."/>
            <person name="Gronow S."/>
            <person name="Teshima H."/>
            <person name="Lapidus A."/>
            <person name="Nolan M."/>
            <person name="Lucas S."/>
            <person name="Hammon N."/>
            <person name="Deshpande S."/>
            <person name="Cheng J.F."/>
            <person name="Zeytun A."/>
            <person name="Tapia R."/>
            <person name="Goodwin L."/>
            <person name="Pitluck S."/>
            <person name="Liolios K."/>
            <person name="Pagani I."/>
            <person name="Ivanova N."/>
            <person name="Mavromatis K."/>
            <person name="Mikhailova N."/>
            <person name="Huntemann M."/>
            <person name="Pati A."/>
            <person name="Chen A."/>
            <person name="Palaniappan K."/>
            <person name="Land M."/>
            <person name="Hauser L."/>
            <person name="Brambilla E.M."/>
            <person name="Rohde M."/>
            <person name="Goker M."/>
            <person name="Woyke T."/>
            <person name="Bristow J."/>
            <person name="Eisen J.A."/>
            <person name="Markowitz V."/>
            <person name="Hugenholtz P."/>
            <person name="Kyrpides N.C."/>
            <person name="Klenk H.P."/>
            <person name="Detter J.C."/>
        </authorList>
    </citation>
    <scope>NUCLEOTIDE SEQUENCE [LARGE SCALE GENOMIC DNA]</scope>
    <source>
        <strain evidence="2">ATCC 33096 / DSM 2489 / 6091</strain>
    </source>
</reference>
<dbReference type="EMBL" id="CP002631">
    <property type="protein sequence ID" value="AEB14606.1"/>
    <property type="molecule type" value="Genomic_DNA"/>
</dbReference>
<proteinExistence type="predicted"/>
<dbReference type="Proteomes" id="UP000006852">
    <property type="component" value="Chromosome"/>
</dbReference>
<evidence type="ECO:0000313" key="1">
    <source>
        <dbReference type="EMBL" id="AEB14606.1"/>
    </source>
</evidence>
<dbReference type="AlphaFoldDB" id="F2NSH0"/>